<protein>
    <recommendedName>
        <fullName evidence="1">4-vinyl reductase 4VR domain-containing protein</fullName>
    </recommendedName>
</protein>
<evidence type="ECO:0000259" key="1">
    <source>
        <dbReference type="SMART" id="SM00989"/>
    </source>
</evidence>
<dbReference type="PANTHER" id="PTHR35090">
    <property type="entry name" value="DNA-DIRECTED RNA POLYMERASE SUBUNIT I"/>
    <property type="match status" value="1"/>
</dbReference>
<dbReference type="Gene3D" id="3.30.1380.20">
    <property type="entry name" value="Trafficking protein particle complex subunit 3"/>
    <property type="match status" value="1"/>
</dbReference>
<dbReference type="Pfam" id="PF02830">
    <property type="entry name" value="V4R"/>
    <property type="match status" value="1"/>
</dbReference>
<feature type="domain" description="4-vinyl reductase 4VR" evidence="1">
    <location>
        <begin position="230"/>
        <end position="292"/>
    </location>
</feature>
<comment type="caution">
    <text evidence="2">The sequence shown here is derived from an EMBL/GenBank/DDBJ whole genome shotgun (WGS) entry which is preliminary data.</text>
</comment>
<dbReference type="EMBL" id="QNVH01000082">
    <property type="protein sequence ID" value="TDA37220.1"/>
    <property type="molecule type" value="Genomic_DNA"/>
</dbReference>
<reference evidence="2 3" key="1">
    <citation type="journal article" date="2019" name="Nat. Microbiol.">
        <title>Expanding anaerobic alkane metabolism in the domain of Archaea.</title>
        <authorList>
            <person name="Wang Y."/>
            <person name="Wegener G."/>
            <person name="Hou J."/>
            <person name="Wang F."/>
            <person name="Xiao X."/>
        </authorList>
    </citation>
    <scope>NUCLEOTIDE SEQUENCE [LARGE SCALE GENOMIC DNA]</scope>
    <source>
        <strain evidence="2">WYZ-LMO10</strain>
    </source>
</reference>
<dbReference type="SUPFAM" id="SSF111126">
    <property type="entry name" value="Ligand-binding domain in the NO signalling and Golgi transport"/>
    <property type="match status" value="1"/>
</dbReference>
<dbReference type="InterPro" id="IPR004096">
    <property type="entry name" value="V4R"/>
</dbReference>
<evidence type="ECO:0000313" key="2">
    <source>
        <dbReference type="EMBL" id="TDA37220.1"/>
    </source>
</evidence>
<dbReference type="Proteomes" id="UP000315399">
    <property type="component" value="Unassembled WGS sequence"/>
</dbReference>
<dbReference type="PANTHER" id="PTHR35090:SF2">
    <property type="entry name" value="ARSR FAMILY TRANSCRIPTIONAL REGULATOR"/>
    <property type="match status" value="1"/>
</dbReference>
<organism evidence="2 3">
    <name type="scientific">Thermoproteota archaeon</name>
    <dbReference type="NCBI Taxonomy" id="2056631"/>
    <lineage>
        <taxon>Archaea</taxon>
        <taxon>Thermoproteota</taxon>
    </lineage>
</organism>
<name>A0A523B9T0_9CREN</name>
<dbReference type="SMART" id="SM00989">
    <property type="entry name" value="V4R"/>
    <property type="match status" value="1"/>
</dbReference>
<evidence type="ECO:0000313" key="3">
    <source>
        <dbReference type="Proteomes" id="UP000315399"/>
    </source>
</evidence>
<gene>
    <name evidence="2" type="ORF">DSO08_06005</name>
</gene>
<dbReference type="InterPro" id="IPR024096">
    <property type="entry name" value="NO_sig/Golgi_transp_ligand-bd"/>
</dbReference>
<sequence>MCSSLDLRRFLVSPGRKQIGLRGVVKSGPSVISELMAILSEHKIILRQALLSCYGDSCEGGYANYGRVKGCENGKDEIKSNGSSMEYQEILILAFLDITEADISPDEIIAELKSTGSFVKLDVIMPQVDGLIADTLSHPLKAGKDRIIILREPGYRGLLTEIRKLFGSGGDALLYHTGFTTGIEFAKLHREVAELVNLKEPEEIFKKVSATMFQWAGFGKMHVKSLSQDHGEIEVQDSFECELGRGRVTAYSQFVRGIIAGILAELFGKGFNIVEEGCIAKGDPVCRFVVKTMPLLAERSFASQKH</sequence>
<proteinExistence type="predicted"/>
<accession>A0A523B9T0</accession>
<dbReference type="AlphaFoldDB" id="A0A523B9T0"/>